<dbReference type="EMBL" id="JAAAUY010001344">
    <property type="protein sequence ID" value="KAF9323179.1"/>
    <property type="molecule type" value="Genomic_DNA"/>
</dbReference>
<feature type="region of interest" description="Disordered" evidence="1">
    <location>
        <begin position="54"/>
        <end position="73"/>
    </location>
</feature>
<reference evidence="2" key="1">
    <citation type="journal article" date="2020" name="Fungal Divers.">
        <title>Resolving the Mortierellaceae phylogeny through synthesis of multi-gene phylogenetics and phylogenomics.</title>
        <authorList>
            <person name="Vandepol N."/>
            <person name="Liber J."/>
            <person name="Desiro A."/>
            <person name="Na H."/>
            <person name="Kennedy M."/>
            <person name="Barry K."/>
            <person name="Grigoriev I.V."/>
            <person name="Miller A.N."/>
            <person name="O'Donnell K."/>
            <person name="Stajich J.E."/>
            <person name="Bonito G."/>
        </authorList>
    </citation>
    <scope>NUCLEOTIDE SEQUENCE</scope>
    <source>
        <strain evidence="2">NVP1</strain>
    </source>
</reference>
<sequence>MASSASPLPSPSNNPPQHTFLDKKPPLLPRQSTSDVLSFTHIIANRLKPGQNVWDFFSPAPPPPPPSSTVDTPCADLNMSPTSHIIAQPTSTSNNNALSSSSVLLSPSASPVSPTFQFQNLFGSSSSSRRQSVVEANPTTITSTTSSTSTTTSSSSSSTAATSTTSSQDDYTTPKLQKRRSFAQSLKHSMLSLTQLLSPTSSSAGSSRLSSPTGPPHYNILVLGSDSAPLASTLYKMSGLLPGATKISHYQEISGFFVAYFRANGSFSRSLKSKTSRGLLEGGTASVRQGGEEVKTRKGNTPSIRSVKTTSSSSSASSSLCQASEETLQSLSACEGAYRRSSISTTNSLAEMEVMDSDHDDNEASSFDGTRRRGSLAPSTRSCSSAESLLSSSPTAYNKDGSASITETIVGEDNTFFGHDS</sequence>
<evidence type="ECO:0000256" key="1">
    <source>
        <dbReference type="SAM" id="MobiDB-lite"/>
    </source>
</evidence>
<organism evidence="2 3">
    <name type="scientific">Podila minutissima</name>
    <dbReference type="NCBI Taxonomy" id="64525"/>
    <lineage>
        <taxon>Eukaryota</taxon>
        <taxon>Fungi</taxon>
        <taxon>Fungi incertae sedis</taxon>
        <taxon>Mucoromycota</taxon>
        <taxon>Mortierellomycotina</taxon>
        <taxon>Mortierellomycetes</taxon>
        <taxon>Mortierellales</taxon>
        <taxon>Mortierellaceae</taxon>
        <taxon>Podila</taxon>
    </lineage>
</organism>
<feature type="compositionally biased region" description="Low complexity" evidence="1">
    <location>
        <begin position="90"/>
        <end position="106"/>
    </location>
</feature>
<evidence type="ECO:0000313" key="2">
    <source>
        <dbReference type="EMBL" id="KAF9323179.1"/>
    </source>
</evidence>
<feature type="non-terminal residue" evidence="2">
    <location>
        <position position="421"/>
    </location>
</feature>
<dbReference type="Proteomes" id="UP000696485">
    <property type="component" value="Unassembled WGS sequence"/>
</dbReference>
<feature type="compositionally biased region" description="Low complexity" evidence="1">
    <location>
        <begin position="139"/>
        <end position="167"/>
    </location>
</feature>
<protein>
    <submittedName>
        <fullName evidence="2">Uncharacterized protein</fullName>
    </submittedName>
</protein>
<dbReference type="AlphaFoldDB" id="A0A9P5SCV4"/>
<keyword evidence="3" id="KW-1185">Reference proteome</keyword>
<proteinExistence type="predicted"/>
<comment type="caution">
    <text evidence="2">The sequence shown here is derived from an EMBL/GenBank/DDBJ whole genome shotgun (WGS) entry which is preliminary data.</text>
</comment>
<feature type="region of interest" description="Disordered" evidence="1">
    <location>
        <begin position="85"/>
        <end position="106"/>
    </location>
</feature>
<evidence type="ECO:0000313" key="3">
    <source>
        <dbReference type="Proteomes" id="UP000696485"/>
    </source>
</evidence>
<feature type="compositionally biased region" description="Low complexity" evidence="1">
    <location>
        <begin position="379"/>
        <end position="393"/>
    </location>
</feature>
<accession>A0A9P5SCV4</accession>
<name>A0A9P5SCV4_9FUNG</name>
<feature type="region of interest" description="Disordered" evidence="1">
    <location>
        <begin position="282"/>
        <end position="319"/>
    </location>
</feature>
<feature type="region of interest" description="Disordered" evidence="1">
    <location>
        <begin position="127"/>
        <end position="179"/>
    </location>
</feature>
<feature type="compositionally biased region" description="Polar residues" evidence="1">
    <location>
        <begin position="299"/>
        <end position="310"/>
    </location>
</feature>
<feature type="region of interest" description="Disordered" evidence="1">
    <location>
        <begin position="358"/>
        <end position="403"/>
    </location>
</feature>
<feature type="region of interest" description="Disordered" evidence="1">
    <location>
        <begin position="1"/>
        <end position="32"/>
    </location>
</feature>
<gene>
    <name evidence="2" type="ORF">BG006_001695</name>
</gene>